<sequence length="209" mass="24604">MSTEESTVSADAAKEPCIEELFRMRHITYLQHIVRQSAITKEQNMYSMTNYIQSHESKLQSERNAHVQTIKALELEKRLRLEAITTLTRNHYELLAYRAAQSAFQLALDIERKRGENMALELERTQKKFFLVDTLVDYMLLEEDSQLDLSDRSRQITDVILDLENKMEARYRSMLQERDETIFQLRRALGNCEDQQENSSRGHHDSESE</sequence>
<name>A0A5N6TQF6_ASPAV</name>
<keyword evidence="2" id="KW-1185">Reference proteome</keyword>
<accession>A0A5N6TQF6</accession>
<dbReference type="EMBL" id="ML742158">
    <property type="protein sequence ID" value="KAE8148504.1"/>
    <property type="molecule type" value="Genomic_DNA"/>
</dbReference>
<proteinExistence type="predicted"/>
<evidence type="ECO:0000313" key="1">
    <source>
        <dbReference type="EMBL" id="KAE8148504.1"/>
    </source>
</evidence>
<organism evidence="1 2">
    <name type="scientific">Aspergillus avenaceus</name>
    <dbReference type="NCBI Taxonomy" id="36643"/>
    <lineage>
        <taxon>Eukaryota</taxon>
        <taxon>Fungi</taxon>
        <taxon>Dikarya</taxon>
        <taxon>Ascomycota</taxon>
        <taxon>Pezizomycotina</taxon>
        <taxon>Eurotiomycetes</taxon>
        <taxon>Eurotiomycetidae</taxon>
        <taxon>Eurotiales</taxon>
        <taxon>Aspergillaceae</taxon>
        <taxon>Aspergillus</taxon>
        <taxon>Aspergillus subgen. Circumdati</taxon>
    </lineage>
</organism>
<gene>
    <name evidence="1" type="ORF">BDV25DRAFT_141738</name>
</gene>
<dbReference type="Proteomes" id="UP000325780">
    <property type="component" value="Unassembled WGS sequence"/>
</dbReference>
<reference evidence="1 2" key="1">
    <citation type="submission" date="2019-04" db="EMBL/GenBank/DDBJ databases">
        <title>Friends and foes A comparative genomics study of 23 Aspergillus species from section Flavi.</title>
        <authorList>
            <consortium name="DOE Joint Genome Institute"/>
            <person name="Kjaerbolling I."/>
            <person name="Vesth T."/>
            <person name="Frisvad J.C."/>
            <person name="Nybo J.L."/>
            <person name="Theobald S."/>
            <person name="Kildgaard S."/>
            <person name="Isbrandt T."/>
            <person name="Kuo A."/>
            <person name="Sato A."/>
            <person name="Lyhne E.K."/>
            <person name="Kogle M.E."/>
            <person name="Wiebenga A."/>
            <person name="Kun R.S."/>
            <person name="Lubbers R.J."/>
            <person name="Makela M.R."/>
            <person name="Barry K."/>
            <person name="Chovatia M."/>
            <person name="Clum A."/>
            <person name="Daum C."/>
            <person name="Haridas S."/>
            <person name="He G."/>
            <person name="LaButti K."/>
            <person name="Lipzen A."/>
            <person name="Mondo S."/>
            <person name="Riley R."/>
            <person name="Salamov A."/>
            <person name="Simmons B.A."/>
            <person name="Magnuson J.K."/>
            <person name="Henrissat B."/>
            <person name="Mortensen U.H."/>
            <person name="Larsen T.O."/>
            <person name="Devries R.P."/>
            <person name="Grigoriev I.V."/>
            <person name="Machida M."/>
            <person name="Baker S.E."/>
            <person name="Andersen M.R."/>
        </authorList>
    </citation>
    <scope>NUCLEOTIDE SEQUENCE [LARGE SCALE GENOMIC DNA]</scope>
    <source>
        <strain evidence="1 2">IBT 18842</strain>
    </source>
</reference>
<dbReference type="OrthoDB" id="4508923at2759"/>
<evidence type="ECO:0000313" key="2">
    <source>
        <dbReference type="Proteomes" id="UP000325780"/>
    </source>
</evidence>
<dbReference type="AlphaFoldDB" id="A0A5N6TQF6"/>
<protein>
    <submittedName>
        <fullName evidence="1">Uncharacterized protein</fullName>
    </submittedName>
</protein>